<comment type="pathway">
    <text evidence="4">Quinol/quinone metabolism; 1,4-dihydroxy-2-naphthoate biosynthesis; 1,4-dihydroxy-2-naphthoate from chorismate: step 1/7.</text>
</comment>
<comment type="pathway">
    <text evidence="4">Quinol/quinone metabolism; menaquinone biosynthesis.</text>
</comment>
<dbReference type="Gene3D" id="3.60.120.10">
    <property type="entry name" value="Anthranilate synthase"/>
    <property type="match status" value="1"/>
</dbReference>
<keyword evidence="7" id="KW-1185">Reference proteome</keyword>
<dbReference type="UniPathway" id="UPA00079"/>
<accession>A0A398B9N8</accession>
<evidence type="ECO:0000313" key="6">
    <source>
        <dbReference type="EMBL" id="RID86572.1"/>
    </source>
</evidence>
<dbReference type="InterPro" id="IPR019999">
    <property type="entry name" value="Anth_synth_I-like"/>
</dbReference>
<evidence type="ECO:0000256" key="4">
    <source>
        <dbReference type="HAMAP-Rule" id="MF_01935"/>
    </source>
</evidence>
<dbReference type="PRINTS" id="PR00095">
    <property type="entry name" value="ANTSNTHASEI"/>
</dbReference>
<name>A0A398B9N8_9BACI</name>
<dbReference type="InterPro" id="IPR005801">
    <property type="entry name" value="ADC_synthase"/>
</dbReference>
<dbReference type="RefSeq" id="WP_119116962.1">
    <property type="nucleotide sequence ID" value="NZ_QWVS01000015.1"/>
</dbReference>
<evidence type="ECO:0000259" key="5">
    <source>
        <dbReference type="Pfam" id="PF00425"/>
    </source>
</evidence>
<evidence type="ECO:0000256" key="1">
    <source>
        <dbReference type="ARBA" id="ARBA00000799"/>
    </source>
</evidence>
<comment type="catalytic activity">
    <reaction evidence="1 4">
        <text>chorismate = isochorismate</text>
        <dbReference type="Rhea" id="RHEA:18985"/>
        <dbReference type="ChEBI" id="CHEBI:29748"/>
        <dbReference type="ChEBI" id="CHEBI:29780"/>
        <dbReference type="EC" id="5.4.4.2"/>
    </reaction>
</comment>
<comment type="similarity">
    <text evidence="2 4">Belongs to the isochorismate synthase family.</text>
</comment>
<sequence>MAISEETEQLQGLAFAMQRAKERNESVLFSHVKKIEYKNPLSFYQAGREQYAGERFFWQDPAKEITITGLGNIKKLQATASANRYKQVEKCWLKLQNAAVQSGVRDVDATGPLLFGGFSFDYEQSSSLLWNQFGDNLFYIPAYMLSIVKGEAYLTTNILCSPEDQEQLFIHMINEREEFLVERLENREVPTNALVEQREIRPTEWKQTVAKAVDEMKHSDLDKIVLARELRVVFQDRIVSEKVLETLMVEQPTSYIFSFEAGGDCFIGATPEQLIKKKGNEVFSVCLAGSIARGKSQEEDTRLGDELLHDSKNRMEHQYVVSMITNALQTLCEKIIVPDEPELMKIRHIQHLYTPVKGMCGGDATIFDFVEKLHPTPAMGGLPKEKAVVRIREIEGLERGLYAGPLGWVDSYGNGEFAVGIRSALLQGNEASLFAGCGVLEDSLPESEYQETGIKFNPMLSALGGHLHD</sequence>
<evidence type="ECO:0000313" key="7">
    <source>
        <dbReference type="Proteomes" id="UP000266016"/>
    </source>
</evidence>
<keyword evidence="3 4" id="KW-0413">Isomerase</keyword>
<dbReference type="UniPathway" id="UPA01057">
    <property type="reaction ID" value="UER00163"/>
</dbReference>
<feature type="binding site" evidence="4">
    <location>
        <position position="451"/>
    </location>
    <ligand>
        <name>Mg(2+)</name>
        <dbReference type="ChEBI" id="CHEBI:18420"/>
    </ligand>
</feature>
<keyword evidence="4" id="KW-0460">Magnesium</keyword>
<feature type="domain" description="Chorismate-utilising enzyme C-terminal" evidence="5">
    <location>
        <begin position="203"/>
        <end position="455"/>
    </location>
</feature>
<dbReference type="EC" id="5.4.4.2" evidence="4"/>
<comment type="caution">
    <text evidence="6">The sequence shown here is derived from an EMBL/GenBank/DDBJ whole genome shotgun (WGS) entry which is preliminary data.</text>
</comment>
<dbReference type="PANTHER" id="PTHR42839:SF1">
    <property type="entry name" value="ISOCHORISMATE SYNTHASE MENF"/>
    <property type="match status" value="1"/>
</dbReference>
<dbReference type="GO" id="GO:0009234">
    <property type="term" value="P:menaquinone biosynthetic process"/>
    <property type="evidence" value="ECO:0007669"/>
    <property type="project" value="UniProtKB-UniRule"/>
</dbReference>
<feature type="active site" description="Proton acceptor" evidence="4">
    <location>
        <position position="223"/>
    </location>
</feature>
<dbReference type="InterPro" id="IPR034681">
    <property type="entry name" value="MenF"/>
</dbReference>
<dbReference type="InterPro" id="IPR015890">
    <property type="entry name" value="Chorismate_C"/>
</dbReference>
<keyword evidence="4" id="KW-0474">Menaquinone biosynthesis</keyword>
<protein>
    <recommendedName>
        <fullName evidence="4">Isochorismate synthase MenF</fullName>
        <ecNumber evidence="4">5.4.4.2</ecNumber>
    </recommendedName>
    <alternativeName>
        <fullName evidence="4">Isochorismate mutase</fullName>
    </alternativeName>
</protein>
<dbReference type="AlphaFoldDB" id="A0A398B9N8"/>
<feature type="active site" description="Proton donor" evidence="4">
    <location>
        <position position="272"/>
    </location>
</feature>
<comment type="function">
    <text evidence="4">Catalyzes the conversion of chorismate to isochorismate.</text>
</comment>
<dbReference type="Proteomes" id="UP000266016">
    <property type="component" value="Unassembled WGS sequence"/>
</dbReference>
<keyword evidence="4" id="KW-0479">Metal-binding</keyword>
<feature type="binding site" evidence="4">
    <location>
        <position position="316"/>
    </location>
    <ligand>
        <name>Mg(2+)</name>
        <dbReference type="ChEBI" id="CHEBI:18420"/>
    </ligand>
</feature>
<comment type="cofactor">
    <cofactor evidence="4">
        <name>Mg(2+)</name>
        <dbReference type="ChEBI" id="CHEBI:18420"/>
    </cofactor>
</comment>
<dbReference type="GO" id="GO:0009697">
    <property type="term" value="P:salicylic acid biosynthetic process"/>
    <property type="evidence" value="ECO:0007669"/>
    <property type="project" value="TreeGrafter"/>
</dbReference>
<evidence type="ECO:0000256" key="3">
    <source>
        <dbReference type="ARBA" id="ARBA00023235"/>
    </source>
</evidence>
<dbReference type="SUPFAM" id="SSF56322">
    <property type="entry name" value="ADC synthase"/>
    <property type="match status" value="1"/>
</dbReference>
<dbReference type="Pfam" id="PF00425">
    <property type="entry name" value="Chorismate_bind"/>
    <property type="match status" value="1"/>
</dbReference>
<proteinExistence type="inferred from homology"/>
<organism evidence="6 7">
    <name type="scientific">Peribacillus asahii</name>
    <dbReference type="NCBI Taxonomy" id="228899"/>
    <lineage>
        <taxon>Bacteria</taxon>
        <taxon>Bacillati</taxon>
        <taxon>Bacillota</taxon>
        <taxon>Bacilli</taxon>
        <taxon>Bacillales</taxon>
        <taxon>Bacillaceae</taxon>
        <taxon>Peribacillus</taxon>
    </lineage>
</organism>
<evidence type="ECO:0000256" key="2">
    <source>
        <dbReference type="ARBA" id="ARBA00005297"/>
    </source>
</evidence>
<dbReference type="InterPro" id="IPR004561">
    <property type="entry name" value="IsoChor_synthase"/>
</dbReference>
<dbReference type="GO" id="GO:0008909">
    <property type="term" value="F:isochorismate synthase activity"/>
    <property type="evidence" value="ECO:0007669"/>
    <property type="project" value="UniProtKB-UniRule"/>
</dbReference>
<gene>
    <name evidence="4" type="primary">menF</name>
    <name evidence="6" type="ORF">D1953_09600</name>
</gene>
<reference evidence="6 7" key="1">
    <citation type="submission" date="2018-08" db="EMBL/GenBank/DDBJ databases">
        <title>Bacillus jemisoniae sp. nov., Bacillus chryseoplanitiae sp. nov., Bacillus resnikiae sp. nov., and Bacillus frankliniae sp. nov., isolated from Viking spacecraft and associated surfaces.</title>
        <authorList>
            <person name="Seuylemezian A."/>
            <person name="Vaishampayan P."/>
        </authorList>
    </citation>
    <scope>NUCLEOTIDE SEQUENCE [LARGE SCALE GENOMIC DNA]</scope>
    <source>
        <strain evidence="6 7">MA001</strain>
    </source>
</reference>
<dbReference type="HAMAP" id="MF_01935">
    <property type="entry name" value="MenF"/>
    <property type="match status" value="1"/>
</dbReference>
<dbReference type="PANTHER" id="PTHR42839">
    <property type="entry name" value="ISOCHORISMATE SYNTHASE ENTC"/>
    <property type="match status" value="1"/>
</dbReference>
<dbReference type="GO" id="GO:0000287">
    <property type="term" value="F:magnesium ion binding"/>
    <property type="evidence" value="ECO:0007669"/>
    <property type="project" value="UniProtKB-UniRule"/>
</dbReference>
<dbReference type="NCBIfam" id="TIGR00543">
    <property type="entry name" value="isochor_syn"/>
    <property type="match status" value="1"/>
</dbReference>
<dbReference type="EMBL" id="QWVS01000015">
    <property type="protein sequence ID" value="RID86572.1"/>
    <property type="molecule type" value="Genomic_DNA"/>
</dbReference>